<evidence type="ECO:0000256" key="1">
    <source>
        <dbReference type="SAM" id="SignalP"/>
    </source>
</evidence>
<dbReference type="KEGG" id="glt:GlitD10_2633"/>
<protein>
    <submittedName>
        <fullName evidence="2">Uncharacterized protein</fullName>
    </submittedName>
</protein>
<dbReference type="Proteomes" id="UP000180235">
    <property type="component" value="Chromosome"/>
</dbReference>
<dbReference type="EMBL" id="CP017675">
    <property type="protein sequence ID" value="APB34974.1"/>
    <property type="molecule type" value="Genomic_DNA"/>
</dbReference>
<reference evidence="2 3" key="1">
    <citation type="submission" date="2016-10" db="EMBL/GenBank/DDBJ databases">
        <title>Description of Gloeomargarita lithophora gen. nov., sp. nov., a thylakoid-bearing basal-branching cyanobacterium with intracellular carbonates, and proposal for Gloeomargaritales ord. nov.</title>
        <authorList>
            <person name="Moreira D."/>
            <person name="Tavera R."/>
            <person name="Benzerara K."/>
            <person name="Skouri-Panet F."/>
            <person name="Couradeau E."/>
            <person name="Gerard E."/>
            <person name="Loussert C."/>
            <person name="Novelo E."/>
            <person name="Zivanovic Y."/>
            <person name="Lopez-Garcia P."/>
        </authorList>
    </citation>
    <scope>NUCLEOTIDE SEQUENCE [LARGE SCALE GENOMIC DNA]</scope>
    <source>
        <strain evidence="2 3">D10</strain>
    </source>
</reference>
<name>A0A1J0AGA7_9CYAN</name>
<evidence type="ECO:0000313" key="2">
    <source>
        <dbReference type="EMBL" id="APB34974.1"/>
    </source>
</evidence>
<organism evidence="2 3">
    <name type="scientific">Gloeomargarita lithophora Alchichica-D10</name>
    <dbReference type="NCBI Taxonomy" id="1188229"/>
    <lineage>
        <taxon>Bacteria</taxon>
        <taxon>Bacillati</taxon>
        <taxon>Cyanobacteriota</taxon>
        <taxon>Cyanophyceae</taxon>
        <taxon>Gloeomargaritales</taxon>
        <taxon>Gloeomargaritaceae</taxon>
        <taxon>Gloeomargarita</taxon>
    </lineage>
</organism>
<sequence>MKQLPMKQLLMLALGGLVLGVATPAKAQFFESYPNGYTHFTTGPNTLPLQRMYNQVYFGNTGGYYYQSWLAGQTQMLFNLNIGRLKTTPGGPEIAVQTDTRNLSELNVNVMDIQGQIPGPTYRVQDFPNPYSASLFNLNCRPVETGCARDGAFYPPAPAVEVPQEFMPPPAPIRGRG</sequence>
<proteinExistence type="predicted"/>
<keyword evidence="1" id="KW-0732">Signal</keyword>
<gene>
    <name evidence="2" type="ORF">GlitD10_2633</name>
</gene>
<evidence type="ECO:0000313" key="3">
    <source>
        <dbReference type="Proteomes" id="UP000180235"/>
    </source>
</evidence>
<feature type="signal peptide" evidence="1">
    <location>
        <begin position="1"/>
        <end position="27"/>
    </location>
</feature>
<keyword evidence="3" id="KW-1185">Reference proteome</keyword>
<dbReference type="RefSeq" id="WP_071455336.1">
    <property type="nucleotide sequence ID" value="NZ_CP017675.1"/>
</dbReference>
<dbReference type="AlphaFoldDB" id="A0A1J0AGA7"/>
<feature type="chain" id="PRO_5009608755" evidence="1">
    <location>
        <begin position="28"/>
        <end position="177"/>
    </location>
</feature>
<accession>A0A1J0AGA7</accession>